<evidence type="ECO:0000259" key="1">
    <source>
        <dbReference type="PROSITE" id="PS50835"/>
    </source>
</evidence>
<dbReference type="OrthoDB" id="8741746at2759"/>
<dbReference type="InterPro" id="IPR013783">
    <property type="entry name" value="Ig-like_fold"/>
</dbReference>
<dbReference type="InterPro" id="IPR007110">
    <property type="entry name" value="Ig-like_dom"/>
</dbReference>
<dbReference type="PROSITE" id="PS50835">
    <property type="entry name" value="IG_LIKE"/>
    <property type="match status" value="2"/>
</dbReference>
<dbReference type="InterPro" id="IPR013106">
    <property type="entry name" value="Ig_V-set"/>
</dbReference>
<evidence type="ECO:0000313" key="2">
    <source>
        <dbReference type="Proteomes" id="UP000000437"/>
    </source>
</evidence>
<reference evidence="3" key="1">
    <citation type="submission" date="2025-08" db="UniProtKB">
        <authorList>
            <consortium name="RefSeq"/>
        </authorList>
    </citation>
    <scope>IDENTIFICATION</scope>
    <source>
        <strain evidence="3">Tuebingen</strain>
        <tissue evidence="3">Fibroblasts and whole tissue</tissue>
    </source>
</reference>
<protein>
    <recommendedName>
        <fullName evidence="1">Ig-like domain-containing protein</fullName>
    </recommendedName>
</protein>
<dbReference type="CDD" id="cd00096">
    <property type="entry name" value="Ig"/>
    <property type="match status" value="1"/>
</dbReference>
<evidence type="ECO:0000313" key="3">
    <source>
        <dbReference type="RefSeq" id="XP_009294355.2"/>
    </source>
</evidence>
<dbReference type="InterPro" id="IPR003599">
    <property type="entry name" value="Ig_sub"/>
</dbReference>
<organism evidence="2 3">
    <name type="scientific">Danio rerio</name>
    <name type="common">Zebrafish</name>
    <name type="synonym">Brachydanio rerio</name>
    <dbReference type="NCBI Taxonomy" id="7955"/>
    <lineage>
        <taxon>Eukaryota</taxon>
        <taxon>Metazoa</taxon>
        <taxon>Chordata</taxon>
        <taxon>Craniata</taxon>
        <taxon>Vertebrata</taxon>
        <taxon>Euteleostomi</taxon>
        <taxon>Actinopterygii</taxon>
        <taxon>Neopterygii</taxon>
        <taxon>Teleostei</taxon>
        <taxon>Ostariophysi</taxon>
        <taxon>Cypriniformes</taxon>
        <taxon>Danionidae</taxon>
        <taxon>Danioninae</taxon>
        <taxon>Danio</taxon>
    </lineage>
</organism>
<dbReference type="AlphaFoldDB" id="A0A8M3B5C6"/>
<dbReference type="Gene3D" id="2.60.40.10">
    <property type="entry name" value="Immunoglobulins"/>
    <property type="match status" value="3"/>
</dbReference>
<dbReference type="InterPro" id="IPR036179">
    <property type="entry name" value="Ig-like_dom_sf"/>
</dbReference>
<proteinExistence type="predicted"/>
<accession>A0A8M3B5C6</accession>
<dbReference type="GeneID" id="101886679"/>
<gene>
    <name evidence="3" type="primary">LOC101886679</name>
</gene>
<dbReference type="Proteomes" id="UP000000437">
    <property type="component" value="Chromosome 22"/>
</dbReference>
<sequence length="402" mass="44119">MFWTFVFIAVFPETWRKMFYALVLFCFCFERRSGVFGAKTNEIKLVLEGDTVTLPAEVHGDELLIWRFGPDGTMIAKFSKKNGEYVIMPVERFSGRLMPEYETGSLIIRNIRTEHAGLYQLQTISSTVSTKTFTVSVYARPPIPVITRDYSLCSSSTSSPSPSAPFQCSLVCSVVNVSAVSLSWYKGNSVLSNISVSDLSSSVSLPLEVEYQDKNTYSCVINNPVSNQTTNLDIDILCQPCPAPLPIPVINTTDSPQCPSSASLQQCSLVCSVVNVSAVSLSWYKGNSVLSSISASDLSISLSLPLEVEYQDKNTYSCVVNNTIMNLTRRLDMDTLCQSCSGRVHCCGFTETVIRLVASAVVGVAVIAVLVYDVRSSRSYQKRRLQTASGQADDYDDVATAH</sequence>
<dbReference type="Pfam" id="PF07686">
    <property type="entry name" value="V-set"/>
    <property type="match status" value="1"/>
</dbReference>
<dbReference type="KEGG" id="dre:101886679"/>
<dbReference type="PANTHER" id="PTHR21063:SF4">
    <property type="entry name" value="CD48 ANTIGEN-RELATED"/>
    <property type="match status" value="1"/>
</dbReference>
<dbReference type="SMART" id="SM00409">
    <property type="entry name" value="IG"/>
    <property type="match status" value="1"/>
</dbReference>
<dbReference type="SUPFAM" id="SSF48726">
    <property type="entry name" value="Immunoglobulin"/>
    <property type="match status" value="3"/>
</dbReference>
<dbReference type="RefSeq" id="XP_009294355.2">
    <property type="nucleotide sequence ID" value="XM_009296080.5"/>
</dbReference>
<name>A0A8M3B5C6_DANRE</name>
<keyword evidence="2" id="KW-1185">Reference proteome</keyword>
<dbReference type="PANTHER" id="PTHR21063">
    <property type="entry name" value="LFA-3"/>
    <property type="match status" value="1"/>
</dbReference>